<sequence length="151" mass="15885">MDVRILDPRILDWGIPDYQTPGSAAVDLFACIDAPLDIAPQAPAVLIGAGIALSFDDFSCAGLILPRSGQGHRRGLVLGNSTGLIDPDYTGEILISTWNRNPAGSPPLTIQPGERIAQMIFVPVVRPRFGVVQAFSRSTERAAGGFGSTGA</sequence>
<dbReference type="OrthoDB" id="9809956at2"/>
<keyword evidence="3 7" id="KW-0378">Hydrolase</keyword>
<accession>A0A4Q9G563</accession>
<dbReference type="EC" id="3.6.1.23" evidence="2"/>
<dbReference type="GO" id="GO:0006226">
    <property type="term" value="P:dUMP biosynthetic process"/>
    <property type="evidence" value="ECO:0007669"/>
    <property type="project" value="InterPro"/>
</dbReference>
<evidence type="ECO:0000256" key="2">
    <source>
        <dbReference type="ARBA" id="ARBA00012379"/>
    </source>
</evidence>
<dbReference type="GO" id="GO:0004170">
    <property type="term" value="F:dUTP diphosphatase activity"/>
    <property type="evidence" value="ECO:0007669"/>
    <property type="project" value="UniProtKB-EC"/>
</dbReference>
<keyword evidence="4" id="KW-0546">Nucleotide metabolism</keyword>
<dbReference type="Pfam" id="PF00692">
    <property type="entry name" value="dUTPase"/>
    <property type="match status" value="1"/>
</dbReference>
<organism evidence="7 8">
    <name type="scientific">Paracoccus subflavus</name>
    <dbReference type="NCBI Taxonomy" id="2528244"/>
    <lineage>
        <taxon>Bacteria</taxon>
        <taxon>Pseudomonadati</taxon>
        <taxon>Pseudomonadota</taxon>
        <taxon>Alphaproteobacteria</taxon>
        <taxon>Rhodobacterales</taxon>
        <taxon>Paracoccaceae</taxon>
        <taxon>Paracoccus</taxon>
    </lineage>
</organism>
<dbReference type="InterPro" id="IPR008181">
    <property type="entry name" value="dUTPase"/>
</dbReference>
<feature type="domain" description="dUTPase-like" evidence="6">
    <location>
        <begin position="13"/>
        <end position="150"/>
    </location>
</feature>
<evidence type="ECO:0000256" key="1">
    <source>
        <dbReference type="ARBA" id="ARBA00006581"/>
    </source>
</evidence>
<proteinExistence type="inferred from homology"/>
<keyword evidence="8" id="KW-1185">Reference proteome</keyword>
<dbReference type="CDD" id="cd07557">
    <property type="entry name" value="trimeric_dUTPase"/>
    <property type="match status" value="1"/>
</dbReference>
<evidence type="ECO:0000256" key="5">
    <source>
        <dbReference type="ARBA" id="ARBA00047686"/>
    </source>
</evidence>
<dbReference type="NCBIfam" id="NF001862">
    <property type="entry name" value="PRK00601.1"/>
    <property type="match status" value="1"/>
</dbReference>
<dbReference type="PANTHER" id="PTHR11241">
    <property type="entry name" value="DEOXYURIDINE 5'-TRIPHOSPHATE NUCLEOTIDOHYDROLASE"/>
    <property type="match status" value="1"/>
</dbReference>
<dbReference type="GO" id="GO:0046081">
    <property type="term" value="P:dUTP catabolic process"/>
    <property type="evidence" value="ECO:0007669"/>
    <property type="project" value="InterPro"/>
</dbReference>
<dbReference type="GO" id="GO:0000287">
    <property type="term" value="F:magnesium ion binding"/>
    <property type="evidence" value="ECO:0007669"/>
    <property type="project" value="InterPro"/>
</dbReference>
<evidence type="ECO:0000259" key="6">
    <source>
        <dbReference type="Pfam" id="PF00692"/>
    </source>
</evidence>
<evidence type="ECO:0000256" key="3">
    <source>
        <dbReference type="ARBA" id="ARBA00022801"/>
    </source>
</evidence>
<comment type="catalytic activity">
    <reaction evidence="5">
        <text>dUTP + H2O = dUMP + diphosphate + H(+)</text>
        <dbReference type="Rhea" id="RHEA:10248"/>
        <dbReference type="ChEBI" id="CHEBI:15377"/>
        <dbReference type="ChEBI" id="CHEBI:15378"/>
        <dbReference type="ChEBI" id="CHEBI:33019"/>
        <dbReference type="ChEBI" id="CHEBI:61555"/>
        <dbReference type="ChEBI" id="CHEBI:246422"/>
        <dbReference type="EC" id="3.6.1.23"/>
    </reaction>
</comment>
<gene>
    <name evidence="7" type="ORF">EYE42_01750</name>
</gene>
<dbReference type="PANTHER" id="PTHR11241:SF0">
    <property type="entry name" value="DEOXYURIDINE 5'-TRIPHOSPHATE NUCLEOTIDOHYDROLASE"/>
    <property type="match status" value="1"/>
</dbReference>
<dbReference type="InterPro" id="IPR029054">
    <property type="entry name" value="dUTPase-like"/>
</dbReference>
<dbReference type="EMBL" id="SISK01000001">
    <property type="protein sequence ID" value="TBN43877.1"/>
    <property type="molecule type" value="Genomic_DNA"/>
</dbReference>
<evidence type="ECO:0000313" key="7">
    <source>
        <dbReference type="EMBL" id="TBN43877.1"/>
    </source>
</evidence>
<evidence type="ECO:0000313" key="8">
    <source>
        <dbReference type="Proteomes" id="UP000293520"/>
    </source>
</evidence>
<dbReference type="SUPFAM" id="SSF51283">
    <property type="entry name" value="dUTPase-like"/>
    <property type="match status" value="1"/>
</dbReference>
<comment type="similarity">
    <text evidence="1">Belongs to the dUTPase family.</text>
</comment>
<dbReference type="AlphaFoldDB" id="A0A4Q9G563"/>
<dbReference type="Gene3D" id="2.70.40.10">
    <property type="match status" value="1"/>
</dbReference>
<dbReference type="RefSeq" id="WP_130989578.1">
    <property type="nucleotide sequence ID" value="NZ_SISK01000001.1"/>
</dbReference>
<reference evidence="7 8" key="1">
    <citation type="submission" date="2019-02" db="EMBL/GenBank/DDBJ databases">
        <title>Paracoccus subflavus sp. nov., isolated from marine sediment of the Pacific Ocean.</title>
        <authorList>
            <person name="Zhang G."/>
        </authorList>
    </citation>
    <scope>NUCLEOTIDE SEQUENCE [LARGE SCALE GENOMIC DNA]</scope>
    <source>
        <strain evidence="7 8">GY0581</strain>
    </source>
</reference>
<protein>
    <recommendedName>
        <fullName evidence="2">dUTP diphosphatase</fullName>
        <ecNumber evidence="2">3.6.1.23</ecNumber>
    </recommendedName>
</protein>
<dbReference type="NCBIfam" id="TIGR00576">
    <property type="entry name" value="dut"/>
    <property type="match status" value="1"/>
</dbReference>
<dbReference type="InterPro" id="IPR036157">
    <property type="entry name" value="dUTPase-like_sf"/>
</dbReference>
<name>A0A4Q9G563_9RHOB</name>
<dbReference type="Proteomes" id="UP000293520">
    <property type="component" value="Unassembled WGS sequence"/>
</dbReference>
<dbReference type="InterPro" id="IPR033704">
    <property type="entry name" value="dUTPase_trimeric"/>
</dbReference>
<comment type="caution">
    <text evidence="7">The sequence shown here is derived from an EMBL/GenBank/DDBJ whole genome shotgun (WGS) entry which is preliminary data.</text>
</comment>
<evidence type="ECO:0000256" key="4">
    <source>
        <dbReference type="ARBA" id="ARBA00023080"/>
    </source>
</evidence>